<keyword evidence="2" id="KW-1185">Reference proteome</keyword>
<accession>A0ACC2RFF9</accession>
<comment type="caution">
    <text evidence="1">The sequence shown here is derived from an EMBL/GenBank/DDBJ whole genome shotgun (WGS) entry which is preliminary data.</text>
</comment>
<organism evidence="1 2">
    <name type="scientific">Entomophthora muscae</name>
    <dbReference type="NCBI Taxonomy" id="34485"/>
    <lineage>
        <taxon>Eukaryota</taxon>
        <taxon>Fungi</taxon>
        <taxon>Fungi incertae sedis</taxon>
        <taxon>Zoopagomycota</taxon>
        <taxon>Entomophthoromycotina</taxon>
        <taxon>Entomophthoromycetes</taxon>
        <taxon>Entomophthorales</taxon>
        <taxon>Entomophthoraceae</taxon>
        <taxon>Entomophthora</taxon>
    </lineage>
</organism>
<proteinExistence type="predicted"/>
<dbReference type="EMBL" id="QTSX02007345">
    <property type="protein sequence ID" value="KAJ9048670.1"/>
    <property type="molecule type" value="Genomic_DNA"/>
</dbReference>
<dbReference type="Proteomes" id="UP001165960">
    <property type="component" value="Unassembled WGS sequence"/>
</dbReference>
<protein>
    <submittedName>
        <fullName evidence="1">Uncharacterized protein</fullName>
    </submittedName>
</protein>
<gene>
    <name evidence="1" type="ORF">DSO57_1032551</name>
</gene>
<reference evidence="1" key="1">
    <citation type="submission" date="2022-04" db="EMBL/GenBank/DDBJ databases">
        <title>Genome of the entomopathogenic fungus Entomophthora muscae.</title>
        <authorList>
            <person name="Elya C."/>
            <person name="Lovett B.R."/>
            <person name="Lee E."/>
            <person name="Macias A.M."/>
            <person name="Hajek A.E."/>
            <person name="De Bivort B.L."/>
            <person name="Kasson M.T."/>
            <person name="De Fine Licht H.H."/>
            <person name="Stajich J.E."/>
        </authorList>
    </citation>
    <scope>NUCLEOTIDE SEQUENCE</scope>
    <source>
        <strain evidence="1">Berkeley</strain>
    </source>
</reference>
<name>A0ACC2RFF9_9FUNG</name>
<evidence type="ECO:0000313" key="2">
    <source>
        <dbReference type="Proteomes" id="UP001165960"/>
    </source>
</evidence>
<sequence>MSLKSKPVTNQEPTQGRGTSLQPGPMTTTLEQDNQVAKLGVLTNERTPGPSAILLPLDPSLWIFSTHKLFREKFNYLTAYNIYMEPPVTPKPMPASSPNLPTNHTGKLFVIVYITLTGVMDTIVPAAGLWSWVRKSASYLLKLAPLLWWALPAKTLAQVTPPPKKTVGQLPKTGSLTKGAFYLCQGKLGVLLMEIKHNAICFGDLNSGAFLWFSIISIMFPCS</sequence>
<evidence type="ECO:0000313" key="1">
    <source>
        <dbReference type="EMBL" id="KAJ9048670.1"/>
    </source>
</evidence>